<dbReference type="SUPFAM" id="SSF55785">
    <property type="entry name" value="PYP-like sensor domain (PAS domain)"/>
    <property type="match status" value="10"/>
</dbReference>
<comment type="catalytic activity">
    <reaction evidence="1">
        <text>ATP + protein L-histidine = ADP + protein N-phospho-L-histidine.</text>
        <dbReference type="EC" id="2.7.13.3"/>
    </reaction>
</comment>
<dbReference type="SMART" id="SM00091">
    <property type="entry name" value="PAS"/>
    <property type="match status" value="11"/>
</dbReference>
<keyword evidence="3" id="KW-0597">Phosphoprotein</keyword>
<dbReference type="PROSITE" id="PS50112">
    <property type="entry name" value="PAS"/>
    <property type="match status" value="8"/>
</dbReference>
<evidence type="ECO:0000259" key="7">
    <source>
        <dbReference type="PROSITE" id="PS50112"/>
    </source>
</evidence>
<gene>
    <name evidence="9" type="ORF">THII_2942</name>
</gene>
<dbReference type="Pfam" id="PF13426">
    <property type="entry name" value="PAS_9"/>
    <property type="match status" value="2"/>
</dbReference>
<feature type="domain" description="PAS" evidence="7">
    <location>
        <begin position="21"/>
        <end position="74"/>
    </location>
</feature>
<name>A0A090AIM9_9GAMM</name>
<dbReference type="KEGG" id="tig:THII_2942"/>
<feature type="domain" description="PAS" evidence="7">
    <location>
        <begin position="481"/>
        <end position="523"/>
    </location>
</feature>
<dbReference type="EC" id="2.7.13.3" evidence="2"/>
<dbReference type="InterPro" id="IPR013767">
    <property type="entry name" value="PAS_fold"/>
</dbReference>
<dbReference type="STRING" id="40754.THII_2942"/>
<dbReference type="NCBIfam" id="TIGR00229">
    <property type="entry name" value="sensory_box"/>
    <property type="match status" value="10"/>
</dbReference>
<dbReference type="Pfam" id="PF08447">
    <property type="entry name" value="PAS_3"/>
    <property type="match status" value="2"/>
</dbReference>
<keyword evidence="6" id="KW-0175">Coiled coil</keyword>
<evidence type="ECO:0000256" key="1">
    <source>
        <dbReference type="ARBA" id="ARBA00000085"/>
    </source>
</evidence>
<evidence type="ECO:0000259" key="8">
    <source>
        <dbReference type="PROSITE" id="PS50113"/>
    </source>
</evidence>
<keyword evidence="5" id="KW-0418">Kinase</keyword>
<dbReference type="Pfam" id="PF00989">
    <property type="entry name" value="PAS"/>
    <property type="match status" value="5"/>
</dbReference>
<dbReference type="InterPro" id="IPR000700">
    <property type="entry name" value="PAS-assoc_C"/>
</dbReference>
<reference evidence="9 10" key="1">
    <citation type="journal article" date="2014" name="ISME J.">
        <title>Ecophysiology of Thioploca ingrica as revealed by the complete genome sequence supplemented with proteomic evidence.</title>
        <authorList>
            <person name="Kojima H."/>
            <person name="Ogura Y."/>
            <person name="Yamamoto N."/>
            <person name="Togashi T."/>
            <person name="Mori H."/>
            <person name="Watanabe T."/>
            <person name="Nemoto F."/>
            <person name="Kurokawa K."/>
            <person name="Hayashi T."/>
            <person name="Fukui M."/>
        </authorList>
    </citation>
    <scope>NUCLEOTIDE SEQUENCE [LARGE SCALE GENOMIC DNA]</scope>
</reference>
<evidence type="ECO:0000256" key="4">
    <source>
        <dbReference type="ARBA" id="ARBA00022679"/>
    </source>
</evidence>
<dbReference type="InterPro" id="IPR052162">
    <property type="entry name" value="Sensor_kinase/Photoreceptor"/>
</dbReference>
<evidence type="ECO:0000313" key="10">
    <source>
        <dbReference type="Proteomes" id="UP000031623"/>
    </source>
</evidence>
<dbReference type="PROSITE" id="PS50113">
    <property type="entry name" value="PAC"/>
    <property type="match status" value="2"/>
</dbReference>
<evidence type="ECO:0000256" key="2">
    <source>
        <dbReference type="ARBA" id="ARBA00012438"/>
    </source>
</evidence>
<accession>A0A090AIM9</accession>
<dbReference type="InterPro" id="IPR000014">
    <property type="entry name" value="PAS"/>
</dbReference>
<evidence type="ECO:0000256" key="3">
    <source>
        <dbReference type="ARBA" id="ARBA00022553"/>
    </source>
</evidence>
<feature type="coiled-coil region" evidence="6">
    <location>
        <begin position="160"/>
        <end position="243"/>
    </location>
</feature>
<dbReference type="SMART" id="SM00086">
    <property type="entry name" value="PAC"/>
    <property type="match status" value="4"/>
</dbReference>
<sequence length="1458" mass="169090">MSPTTTRYDHFFTHCHTLFGVIDAKGYFCQVNYAWQSLLGYDLDALSAHLYLDLVHPDDQAQTTAVLQQLTNISESITVVNRFQHRDGNYQEMVWQITPINQQTEFCMVAIPTAIFKTHLLPSPPDWSTIENTSLPGLLGKKQQELTLLQTELQDRQVALTIAQEDHVELSAQLETAQQNLVLLQAQLQGKQTALLSLQQDNVALNTHLEEAQQHLATLQIELEEKQADLNWLEEENNVLRSVLINIREGVVVQYADKHLQTLNAQVEQILTHPLTPTDFEQLWYINNIDPNTTRQNKPDQLVQLKKPQGGLLELSVCNQALYHPNDVQPYAKIVMFYDPSSQYSAELTLRHLKDDFDIIMQSKREGVLDWDLQNNQVTYSTRWKTIFGYTHEDVCTHIDAWYSRIHPSDHSQVMREVKNCLESVKTVYEKVHRVQHKDGSYRWVTSQGTALRDSSGRPYRFMATFIDITERKRAEETLEVTEKYERLFTTHPDAILLIENNGTVAEMNPAALNLYGYNRKEVTRLTQADLFASEINLAHLTAHTTYPGYHRKRDGSLFSAEIMVNELRWQTKRLFIVTVRDVTTAQQQTAQLIDNERKYHQLFEAESEAVIVFNAQTQQIFEVNQAAIQLYGYTYPEWLELNISTLFDKADSTAIGTTHQELPQKFSAWHRKKDNTRFPVTIAISQYTFKNQILVCAMVHDMTLYQPAQEFANTLLQTSPVFFIVLSPAGKIIFVNETLLKALSYTLEELQNKPYQTTLVLPTDRHRFEENLATLLSHPETRLLMEITVLAKNQYSLLLECHCQAVLDTQQQVTYILNIGIDIRERKEAQQQLHLYKSIVETSQEAIFVSTPNAQLVYINPAHEKLFKFHDFVPNKYNYRDYCTPATLRTIEHEIVPKIAQGQTWEGILPVFDFKGCHFPIWGRFDAIRDNQGRFLFAFGLMHDVTKQQEMEASLRYEREQYETIFHAAPLSIIYKDKENRVIKANRYVAQIAKFMKPSEMEGKSVYELFPQYAEEYYLNDLEVIKTGKPKLGLREKHSGGYSQVDKIPYRDANSNIVGVIVFSVDITRRLRTERAWRQKQQALQESEAQLRLTIEQLPMMIWAVDTQLNITLWNRHCERVTGYTADEIINNPQAWQLLYPDTPYREQIIGLCQQQLEHHGEFCQLESHLTCKNGKERTITWSIINMVRIEGSALWGVGQEISKREEQTVKLLRESEERLQSIIQNVPIMLNAYDESGAFLFWNQQCEKVTGYSAQEIVGNSNALKWLYPQTELYQQVQQFCLQPMSLWQYETEINCKDGNRKQIIWSNISKQYPLPGWFGWMIGEDISAFKQIQADFVEKDSLLSAILDSFPMSIGVTDRRGRFVYLNEAYCNLHGYSAKELLNSPLTVVIPPDNQNVVLRQYFSFLNQTGENTFTETYTALHKRGFLVEAHRVVERIEQENGQVYVIWLVNQVEE</sequence>
<dbReference type="Pfam" id="PF08448">
    <property type="entry name" value="PAS_4"/>
    <property type="match status" value="1"/>
</dbReference>
<evidence type="ECO:0000256" key="5">
    <source>
        <dbReference type="ARBA" id="ARBA00022777"/>
    </source>
</evidence>
<dbReference type="HOGENOM" id="CLU_250896_0_0_6"/>
<feature type="domain" description="PAS" evidence="7">
    <location>
        <begin position="353"/>
        <end position="425"/>
    </location>
</feature>
<dbReference type="CDD" id="cd00130">
    <property type="entry name" value="PAS"/>
    <property type="match status" value="8"/>
</dbReference>
<keyword evidence="10" id="KW-1185">Reference proteome</keyword>
<dbReference type="InterPro" id="IPR035965">
    <property type="entry name" value="PAS-like_dom_sf"/>
</dbReference>
<protein>
    <recommendedName>
        <fullName evidence="2">histidine kinase</fullName>
        <ecNumber evidence="2">2.7.13.3</ecNumber>
    </recommendedName>
</protein>
<dbReference type="GO" id="GO:0006355">
    <property type="term" value="P:regulation of DNA-templated transcription"/>
    <property type="evidence" value="ECO:0007669"/>
    <property type="project" value="InterPro"/>
</dbReference>
<dbReference type="Proteomes" id="UP000031623">
    <property type="component" value="Chromosome"/>
</dbReference>
<dbReference type="OrthoDB" id="9807021at2"/>
<dbReference type="PANTHER" id="PTHR43304:SF1">
    <property type="entry name" value="PAC DOMAIN-CONTAINING PROTEIN"/>
    <property type="match status" value="1"/>
</dbReference>
<dbReference type="InterPro" id="IPR001610">
    <property type="entry name" value="PAC"/>
</dbReference>
<dbReference type="GO" id="GO:0004673">
    <property type="term" value="F:protein histidine kinase activity"/>
    <property type="evidence" value="ECO:0007669"/>
    <property type="project" value="UniProtKB-EC"/>
</dbReference>
<dbReference type="InterPro" id="IPR013655">
    <property type="entry name" value="PAS_fold_3"/>
</dbReference>
<feature type="domain" description="PAS" evidence="7">
    <location>
        <begin position="1217"/>
        <end position="1272"/>
    </location>
</feature>
<dbReference type="InterPro" id="IPR013656">
    <property type="entry name" value="PAS_4"/>
</dbReference>
<proteinExistence type="predicted"/>
<feature type="domain" description="PAC" evidence="8">
    <location>
        <begin position="429"/>
        <end position="481"/>
    </location>
</feature>
<evidence type="ECO:0000313" key="9">
    <source>
        <dbReference type="EMBL" id="BAP57239.1"/>
    </source>
</evidence>
<feature type="domain" description="PAS" evidence="7">
    <location>
        <begin position="709"/>
        <end position="780"/>
    </location>
</feature>
<organism evidence="9 10">
    <name type="scientific">Thioploca ingrica</name>
    <dbReference type="NCBI Taxonomy" id="40754"/>
    <lineage>
        <taxon>Bacteria</taxon>
        <taxon>Pseudomonadati</taxon>
        <taxon>Pseudomonadota</taxon>
        <taxon>Gammaproteobacteria</taxon>
        <taxon>Thiotrichales</taxon>
        <taxon>Thiotrichaceae</taxon>
        <taxon>Thioploca</taxon>
    </lineage>
</organism>
<dbReference type="PANTHER" id="PTHR43304">
    <property type="entry name" value="PHYTOCHROME-LIKE PROTEIN CPH1"/>
    <property type="match status" value="1"/>
</dbReference>
<feature type="domain" description="PAS" evidence="7">
    <location>
        <begin position="1088"/>
        <end position="1143"/>
    </location>
</feature>
<feature type="domain" description="PAC" evidence="8">
    <location>
        <begin position="784"/>
        <end position="836"/>
    </location>
</feature>
<evidence type="ECO:0000256" key="6">
    <source>
        <dbReference type="SAM" id="Coils"/>
    </source>
</evidence>
<keyword evidence="4" id="KW-0808">Transferase</keyword>
<dbReference type="Gene3D" id="3.30.450.20">
    <property type="entry name" value="PAS domain"/>
    <property type="match status" value="10"/>
</dbReference>
<dbReference type="EMBL" id="AP014633">
    <property type="protein sequence ID" value="BAP57239.1"/>
    <property type="molecule type" value="Genomic_DNA"/>
</dbReference>
<feature type="domain" description="PAS" evidence="7">
    <location>
        <begin position="596"/>
        <end position="638"/>
    </location>
</feature>
<feature type="domain" description="PAS" evidence="7">
    <location>
        <begin position="1342"/>
        <end position="1412"/>
    </location>
</feature>